<dbReference type="GO" id="GO:0006869">
    <property type="term" value="P:lipid transport"/>
    <property type="evidence" value="ECO:0007669"/>
    <property type="project" value="InterPro"/>
</dbReference>
<dbReference type="GO" id="GO:0008289">
    <property type="term" value="F:lipid binding"/>
    <property type="evidence" value="ECO:0007669"/>
    <property type="project" value="UniProtKB-KW"/>
</dbReference>
<keyword evidence="1" id="KW-0813">Transport</keyword>
<dbReference type="Pfam" id="PF00234">
    <property type="entry name" value="Tryp_alpha_amyl"/>
    <property type="match status" value="1"/>
</dbReference>
<keyword evidence="6" id="KW-1185">Reference proteome</keyword>
<dbReference type="PANTHER" id="PTHR33214:SF44">
    <property type="entry name" value="NON-SPECIFIC LIPID TRANSFER PROTEIN GPI-ANCHORED 33"/>
    <property type="match status" value="1"/>
</dbReference>
<dbReference type="Proteomes" id="UP000626092">
    <property type="component" value="Unassembled WGS sequence"/>
</dbReference>
<dbReference type="InterPro" id="IPR036312">
    <property type="entry name" value="Bifun_inhib/LTP/seed_sf"/>
</dbReference>
<evidence type="ECO:0000313" key="6">
    <source>
        <dbReference type="Proteomes" id="UP000626092"/>
    </source>
</evidence>
<proteinExistence type="predicted"/>
<dbReference type="Gene3D" id="1.10.110.10">
    <property type="entry name" value="Plant lipid-transfer and hydrophobic proteins"/>
    <property type="match status" value="1"/>
</dbReference>
<evidence type="ECO:0000259" key="4">
    <source>
        <dbReference type="Pfam" id="PF00234"/>
    </source>
</evidence>
<accession>A0A834G2Z7</accession>
<protein>
    <recommendedName>
        <fullName evidence="4">Bifunctional inhibitor/plant lipid transfer protein/seed storage helical domain-containing protein</fullName>
    </recommendedName>
</protein>
<keyword evidence="3" id="KW-0732">Signal</keyword>
<dbReference type="AlphaFoldDB" id="A0A834G2Z7"/>
<organism evidence="5 6">
    <name type="scientific">Rhododendron simsii</name>
    <name type="common">Sims's rhododendron</name>
    <dbReference type="NCBI Taxonomy" id="118357"/>
    <lineage>
        <taxon>Eukaryota</taxon>
        <taxon>Viridiplantae</taxon>
        <taxon>Streptophyta</taxon>
        <taxon>Embryophyta</taxon>
        <taxon>Tracheophyta</taxon>
        <taxon>Spermatophyta</taxon>
        <taxon>Magnoliopsida</taxon>
        <taxon>eudicotyledons</taxon>
        <taxon>Gunneridae</taxon>
        <taxon>Pentapetalae</taxon>
        <taxon>asterids</taxon>
        <taxon>Ericales</taxon>
        <taxon>Ericaceae</taxon>
        <taxon>Ericoideae</taxon>
        <taxon>Rhodoreae</taxon>
        <taxon>Rhododendron</taxon>
    </lineage>
</organism>
<dbReference type="InterPro" id="IPR033872">
    <property type="entry name" value="nsLTP2"/>
</dbReference>
<dbReference type="CDD" id="cd01959">
    <property type="entry name" value="nsLTP2"/>
    <property type="match status" value="1"/>
</dbReference>
<dbReference type="EMBL" id="WJXA01000012">
    <property type="protein sequence ID" value="KAF7124632.1"/>
    <property type="molecule type" value="Genomic_DNA"/>
</dbReference>
<evidence type="ECO:0000256" key="1">
    <source>
        <dbReference type="ARBA" id="ARBA00022448"/>
    </source>
</evidence>
<comment type="caution">
    <text evidence="5">The sequence shown here is derived from an EMBL/GenBank/DDBJ whole genome shotgun (WGS) entry which is preliminary data.</text>
</comment>
<gene>
    <name evidence="5" type="ORF">RHSIM_Rhsim12G0142200</name>
</gene>
<reference evidence="5" key="1">
    <citation type="submission" date="2019-11" db="EMBL/GenBank/DDBJ databases">
        <authorList>
            <person name="Liu Y."/>
            <person name="Hou J."/>
            <person name="Li T.-Q."/>
            <person name="Guan C.-H."/>
            <person name="Wu X."/>
            <person name="Wu H.-Z."/>
            <person name="Ling F."/>
            <person name="Zhang R."/>
            <person name="Shi X.-G."/>
            <person name="Ren J.-P."/>
            <person name="Chen E.-F."/>
            <person name="Sun J.-M."/>
        </authorList>
    </citation>
    <scope>NUCLEOTIDE SEQUENCE</scope>
    <source>
        <strain evidence="5">Adult_tree_wgs_1</strain>
        <tissue evidence="5">Leaves</tissue>
    </source>
</reference>
<evidence type="ECO:0000313" key="5">
    <source>
        <dbReference type="EMBL" id="KAF7124632.1"/>
    </source>
</evidence>
<keyword evidence="2" id="KW-0446">Lipid-binding</keyword>
<evidence type="ECO:0000256" key="3">
    <source>
        <dbReference type="SAM" id="SignalP"/>
    </source>
</evidence>
<feature type="domain" description="Bifunctional inhibitor/plant lipid transfer protein/seed storage helical" evidence="4">
    <location>
        <begin position="147"/>
        <end position="209"/>
    </location>
</feature>
<evidence type="ECO:0000256" key="2">
    <source>
        <dbReference type="ARBA" id="ARBA00023121"/>
    </source>
</evidence>
<dbReference type="OrthoDB" id="665742at2759"/>
<dbReference type="InterPro" id="IPR016140">
    <property type="entry name" value="Bifunc_inhib/LTP/seed_store"/>
</dbReference>
<dbReference type="PANTHER" id="PTHR33214">
    <property type="entry name" value="BIFUNCTIONAL INHIBITOR/LIPID-TRANSFER PROTEIN/SEED STORAGE 2S ALBUMIN SUPERFAMILY PROTEIN"/>
    <property type="match status" value="1"/>
</dbReference>
<feature type="signal peptide" evidence="3">
    <location>
        <begin position="1"/>
        <end position="19"/>
    </location>
</feature>
<name>A0A834G2Z7_RHOSS</name>
<sequence length="209" mass="22195">MRASQIVVLAAVVLVVVLGYEAEVSMAAAAVTCNPEQLNSCAQRISFGTLPSADNPPSAVIGCERLRNCRSASETLRIPVGRVGSRALQTMTEASSWEATAVARPGWKIKMKASQINVVLAAVVLVVVLGYEAEVSMAAAAVTCNHSQLDSCAHPILFGTPPSKLCCTKMKQQKPCFCKYVKDPSLKKYIKSPNAKKTAKTCGVPVPKC</sequence>
<dbReference type="SUPFAM" id="SSF47699">
    <property type="entry name" value="Bifunctional inhibitor/lipid-transfer protein/seed storage 2S albumin"/>
    <property type="match status" value="1"/>
</dbReference>
<feature type="chain" id="PRO_5032610106" description="Bifunctional inhibitor/plant lipid transfer protein/seed storage helical domain-containing protein" evidence="3">
    <location>
        <begin position="20"/>
        <end position="209"/>
    </location>
</feature>